<dbReference type="InterPro" id="IPR022764">
    <property type="entry name" value="Peptidase_S54_rhomboid_dom"/>
</dbReference>
<dbReference type="Pfam" id="PF01694">
    <property type="entry name" value="Rhomboid"/>
    <property type="match status" value="1"/>
</dbReference>
<dbReference type="AlphaFoldDB" id="A0AAN6P8A7"/>
<keyword evidence="13" id="KW-1185">Reference proteome</keyword>
<dbReference type="GO" id="GO:0006508">
    <property type="term" value="P:proteolysis"/>
    <property type="evidence" value="ECO:0007669"/>
    <property type="project" value="UniProtKB-KW"/>
</dbReference>
<evidence type="ECO:0000256" key="7">
    <source>
        <dbReference type="ARBA" id="ARBA00022801"/>
    </source>
</evidence>
<evidence type="ECO:0000256" key="3">
    <source>
        <dbReference type="ARBA" id="ARBA00009045"/>
    </source>
</evidence>
<keyword evidence="5" id="KW-0645">Protease</keyword>
<dbReference type="EMBL" id="MU854587">
    <property type="protein sequence ID" value="KAK4032647.1"/>
    <property type="molecule type" value="Genomic_DNA"/>
</dbReference>
<dbReference type="PANTHER" id="PTHR43066">
    <property type="entry name" value="RHOMBOID-RELATED PROTEIN"/>
    <property type="match status" value="1"/>
</dbReference>
<protein>
    <recommendedName>
        <fullName evidence="4">rhomboid protease</fullName>
        <ecNumber evidence="4">3.4.21.105</ecNumber>
    </recommendedName>
</protein>
<dbReference type="SUPFAM" id="SSF144091">
    <property type="entry name" value="Rhomboid-like"/>
    <property type="match status" value="1"/>
</dbReference>
<comment type="similarity">
    <text evidence="3">Belongs to the peptidase S54 family.</text>
</comment>
<evidence type="ECO:0000259" key="11">
    <source>
        <dbReference type="Pfam" id="PF01694"/>
    </source>
</evidence>
<keyword evidence="8 10" id="KW-1133">Transmembrane helix</keyword>
<gene>
    <name evidence="12" type="ORF">C8A01DRAFT_20291</name>
</gene>
<accession>A0AAN6P8A7</accession>
<reference evidence="13" key="1">
    <citation type="journal article" date="2023" name="Mol. Phylogenet. Evol.">
        <title>Genome-scale phylogeny and comparative genomics of the fungal order Sordariales.</title>
        <authorList>
            <person name="Hensen N."/>
            <person name="Bonometti L."/>
            <person name="Westerberg I."/>
            <person name="Brannstrom I.O."/>
            <person name="Guillou S."/>
            <person name="Cros-Aarteil S."/>
            <person name="Calhoun S."/>
            <person name="Haridas S."/>
            <person name="Kuo A."/>
            <person name="Mondo S."/>
            <person name="Pangilinan J."/>
            <person name="Riley R."/>
            <person name="LaButti K."/>
            <person name="Andreopoulos B."/>
            <person name="Lipzen A."/>
            <person name="Chen C."/>
            <person name="Yan M."/>
            <person name="Daum C."/>
            <person name="Ng V."/>
            <person name="Clum A."/>
            <person name="Steindorff A."/>
            <person name="Ohm R.A."/>
            <person name="Martin F."/>
            <person name="Silar P."/>
            <person name="Natvig D.O."/>
            <person name="Lalanne C."/>
            <person name="Gautier V."/>
            <person name="Ament-Velasquez S.L."/>
            <person name="Kruys A."/>
            <person name="Hutchinson M.I."/>
            <person name="Powell A.J."/>
            <person name="Barry K."/>
            <person name="Miller A.N."/>
            <person name="Grigoriev I.V."/>
            <person name="Debuchy R."/>
            <person name="Gladieux P."/>
            <person name="Hiltunen Thoren M."/>
            <person name="Johannesson H."/>
        </authorList>
    </citation>
    <scope>NUCLEOTIDE SEQUENCE [LARGE SCALE GENOMIC DNA]</scope>
    <source>
        <strain evidence="13">CBS 284.82</strain>
    </source>
</reference>
<name>A0AAN6P8A7_9PEZI</name>
<evidence type="ECO:0000313" key="13">
    <source>
        <dbReference type="Proteomes" id="UP001303115"/>
    </source>
</evidence>
<keyword evidence="9 10" id="KW-0472">Membrane</keyword>
<proteinExistence type="inferred from homology"/>
<evidence type="ECO:0000256" key="2">
    <source>
        <dbReference type="ARBA" id="ARBA00004141"/>
    </source>
</evidence>
<comment type="catalytic activity">
    <reaction evidence="1">
        <text>Cleaves type-1 transmembrane domains using a catalytic dyad composed of serine and histidine that are contributed by different transmembrane domains.</text>
        <dbReference type="EC" id="3.4.21.105"/>
    </reaction>
</comment>
<evidence type="ECO:0000256" key="6">
    <source>
        <dbReference type="ARBA" id="ARBA00022692"/>
    </source>
</evidence>
<evidence type="ECO:0000256" key="8">
    <source>
        <dbReference type="ARBA" id="ARBA00022989"/>
    </source>
</evidence>
<evidence type="ECO:0000256" key="5">
    <source>
        <dbReference type="ARBA" id="ARBA00022670"/>
    </source>
</evidence>
<dbReference type="GO" id="GO:0004252">
    <property type="term" value="F:serine-type endopeptidase activity"/>
    <property type="evidence" value="ECO:0007669"/>
    <property type="project" value="InterPro"/>
</dbReference>
<keyword evidence="7" id="KW-0378">Hydrolase</keyword>
<keyword evidence="6 10" id="KW-0812">Transmembrane</keyword>
<feature type="domain" description="Peptidase S54 rhomboid" evidence="11">
    <location>
        <begin position="63"/>
        <end position="205"/>
    </location>
</feature>
<feature type="transmembrane region" description="Helical" evidence="10">
    <location>
        <begin position="188"/>
        <end position="209"/>
    </location>
</feature>
<feature type="transmembrane region" description="Helical" evidence="10">
    <location>
        <begin position="25"/>
        <end position="46"/>
    </location>
</feature>
<feature type="transmembrane region" description="Helical" evidence="10">
    <location>
        <begin position="103"/>
        <end position="122"/>
    </location>
</feature>
<evidence type="ECO:0000256" key="1">
    <source>
        <dbReference type="ARBA" id="ARBA00000156"/>
    </source>
</evidence>
<dbReference type="GO" id="GO:0016020">
    <property type="term" value="C:membrane"/>
    <property type="evidence" value="ECO:0007669"/>
    <property type="project" value="UniProtKB-SubCell"/>
</dbReference>
<dbReference type="Gene3D" id="1.20.1540.10">
    <property type="entry name" value="Rhomboid-like"/>
    <property type="match status" value="1"/>
</dbReference>
<dbReference type="EC" id="3.4.21.105" evidence="4"/>
<feature type="transmembrane region" description="Helical" evidence="10">
    <location>
        <begin position="128"/>
        <end position="144"/>
    </location>
</feature>
<dbReference type="InterPro" id="IPR035952">
    <property type="entry name" value="Rhomboid-like_sf"/>
</dbReference>
<evidence type="ECO:0000256" key="10">
    <source>
        <dbReference type="SAM" id="Phobius"/>
    </source>
</evidence>
<evidence type="ECO:0000256" key="4">
    <source>
        <dbReference type="ARBA" id="ARBA00013039"/>
    </source>
</evidence>
<dbReference type="Proteomes" id="UP001303115">
    <property type="component" value="Unassembled WGS sequence"/>
</dbReference>
<comment type="subcellular location">
    <subcellularLocation>
        <location evidence="2">Membrane</location>
        <topology evidence="2">Multi-pass membrane protein</topology>
    </subcellularLocation>
</comment>
<dbReference type="PANTHER" id="PTHR43066:SF1">
    <property type="entry name" value="RHOMBOID PROTEIN 2"/>
    <property type="match status" value="1"/>
</dbReference>
<organism evidence="12 13">
    <name type="scientific">Parachaetomium inaequale</name>
    <dbReference type="NCBI Taxonomy" id="2588326"/>
    <lineage>
        <taxon>Eukaryota</taxon>
        <taxon>Fungi</taxon>
        <taxon>Dikarya</taxon>
        <taxon>Ascomycota</taxon>
        <taxon>Pezizomycotina</taxon>
        <taxon>Sordariomycetes</taxon>
        <taxon>Sordariomycetidae</taxon>
        <taxon>Sordariales</taxon>
        <taxon>Chaetomiaceae</taxon>
        <taxon>Parachaetomium</taxon>
    </lineage>
</organism>
<evidence type="ECO:0000256" key="9">
    <source>
        <dbReference type="ARBA" id="ARBA00023136"/>
    </source>
</evidence>
<evidence type="ECO:0000313" key="12">
    <source>
        <dbReference type="EMBL" id="KAK4032647.1"/>
    </source>
</evidence>
<sequence length="272" mass="30114">MPNNPTHMLKLSLQRVVAYIDRLPLFTRLVVVLMLACEAVGLLPWWDIKAWGWLEPELIGLSTMYRTNTFPLIHKNVLHLLINLLSVTPMLEGFEAEHGTITSLALFFGALSTLPALIYVGIERLLGMNTPIMGASIWGFLLIGSEAIRRHKISPYLVIREQPTIPTWTVPIAMLLVAAVLMPSSSVLGHVCGLGVGYTFGLGYLKFLAPPDWALRWIEGKLKLRVWLPYYVSVDQKTYGRFGVIPMANLSTAPVISPGLTGSSQRLGPTPE</sequence>
<comment type="caution">
    <text evidence="12">The sequence shown here is derived from an EMBL/GenBank/DDBJ whole genome shotgun (WGS) entry which is preliminary data.</text>
</comment>